<evidence type="ECO:0000313" key="3">
    <source>
        <dbReference type="Proteomes" id="UP000544090"/>
    </source>
</evidence>
<dbReference type="AlphaFoldDB" id="A0A7X6K305"/>
<evidence type="ECO:0008006" key="4">
    <source>
        <dbReference type="Google" id="ProtNLM"/>
    </source>
</evidence>
<gene>
    <name evidence="2" type="ORF">HGG74_00345</name>
</gene>
<proteinExistence type="predicted"/>
<comment type="caution">
    <text evidence="2">The sequence shown here is derived from an EMBL/GenBank/DDBJ whole genome shotgun (WGS) entry which is preliminary data.</text>
</comment>
<dbReference type="RefSeq" id="WP_168484364.1">
    <property type="nucleotide sequence ID" value="NZ_JAAZSQ010000001.1"/>
</dbReference>
<dbReference type="Proteomes" id="UP000544090">
    <property type="component" value="Unassembled WGS sequence"/>
</dbReference>
<name>A0A7X6K305_9MICC</name>
<keyword evidence="3" id="KW-1185">Reference proteome</keyword>
<accession>A0A7X6K305</accession>
<reference evidence="2 3" key="1">
    <citation type="submission" date="2020-04" db="EMBL/GenBank/DDBJ databases">
        <title>Arthrobacter sp. nov.</title>
        <authorList>
            <person name="Liu S."/>
        </authorList>
    </citation>
    <scope>NUCLEOTIDE SEQUENCE [LARGE SCALE GENOMIC DNA]</scope>
    <source>
        <strain evidence="2 3">E918</strain>
    </source>
</reference>
<sequence>MRRRLAALALAPLVSAVLLVSGCATVEQAAENAANEAASELTQAGKDVASQAAADIARAGTEELVRQICRPVKDGAISASDQQLLSGLLAGAEAAGVPAEFTTPLKAVARESDEVPADSVRALQDACSSAG</sequence>
<keyword evidence="1" id="KW-0732">Signal</keyword>
<dbReference type="PROSITE" id="PS51257">
    <property type="entry name" value="PROKAR_LIPOPROTEIN"/>
    <property type="match status" value="1"/>
</dbReference>
<feature type="chain" id="PRO_5030730907" description="Lipoprotein" evidence="1">
    <location>
        <begin position="30"/>
        <end position="131"/>
    </location>
</feature>
<evidence type="ECO:0000313" key="2">
    <source>
        <dbReference type="EMBL" id="NKX53005.1"/>
    </source>
</evidence>
<organism evidence="2 3">
    <name type="scientific">Arthrobacter mobilis</name>
    <dbReference type="NCBI Taxonomy" id="2724944"/>
    <lineage>
        <taxon>Bacteria</taxon>
        <taxon>Bacillati</taxon>
        <taxon>Actinomycetota</taxon>
        <taxon>Actinomycetes</taxon>
        <taxon>Micrococcales</taxon>
        <taxon>Micrococcaceae</taxon>
        <taxon>Arthrobacter</taxon>
    </lineage>
</organism>
<protein>
    <recommendedName>
        <fullName evidence="4">Lipoprotein</fullName>
    </recommendedName>
</protein>
<evidence type="ECO:0000256" key="1">
    <source>
        <dbReference type="SAM" id="SignalP"/>
    </source>
</evidence>
<feature type="signal peptide" evidence="1">
    <location>
        <begin position="1"/>
        <end position="29"/>
    </location>
</feature>
<dbReference type="EMBL" id="JAAZSQ010000001">
    <property type="protein sequence ID" value="NKX53005.1"/>
    <property type="molecule type" value="Genomic_DNA"/>
</dbReference>